<keyword evidence="2" id="KW-0732">Signal</keyword>
<proteinExistence type="predicted"/>
<sequence>MSYHRWAIIPSTLLLPSRRLAGWVMLDGHANRWSGSMIRWARHSAANPSFLAESRPPQCSLIRQALSCHRLFPRAGPSPSTERLASPGNDKRAAAPLGDGPWAFVAPPDVSRLAAHRFYFFPLVFWTVILSLGGFPPLMRGRCS</sequence>
<name>A0A319CX95_9EURO</name>
<keyword evidence="1" id="KW-1133">Transmembrane helix</keyword>
<dbReference type="Proteomes" id="UP000247810">
    <property type="component" value="Unassembled WGS sequence"/>
</dbReference>
<feature type="chain" id="PRO_5016433988" evidence="2">
    <location>
        <begin position="23"/>
        <end position="144"/>
    </location>
</feature>
<reference evidence="3 4" key="1">
    <citation type="submission" date="2018-02" db="EMBL/GenBank/DDBJ databases">
        <title>The genomes of Aspergillus section Nigri reveals drivers in fungal speciation.</title>
        <authorList>
            <consortium name="DOE Joint Genome Institute"/>
            <person name="Vesth T.C."/>
            <person name="Nybo J."/>
            <person name="Theobald S."/>
            <person name="Brandl J."/>
            <person name="Frisvad J.C."/>
            <person name="Nielsen K.F."/>
            <person name="Lyhne E.K."/>
            <person name="Kogle M.E."/>
            <person name="Kuo A."/>
            <person name="Riley R."/>
            <person name="Clum A."/>
            <person name="Nolan M."/>
            <person name="Lipzen A."/>
            <person name="Salamov A."/>
            <person name="Henrissat B."/>
            <person name="Wiebenga A."/>
            <person name="De vries R.P."/>
            <person name="Grigoriev I.V."/>
            <person name="Mortensen U.H."/>
            <person name="Andersen M.R."/>
            <person name="Baker S.E."/>
        </authorList>
    </citation>
    <scope>NUCLEOTIDE SEQUENCE [LARGE SCALE GENOMIC DNA]</scope>
    <source>
        <strain evidence="3 4">CBS 707.79</strain>
    </source>
</reference>
<feature type="transmembrane region" description="Helical" evidence="1">
    <location>
        <begin position="118"/>
        <end position="138"/>
    </location>
</feature>
<organism evidence="3 4">
    <name type="scientific">Aspergillus ellipticus CBS 707.79</name>
    <dbReference type="NCBI Taxonomy" id="1448320"/>
    <lineage>
        <taxon>Eukaryota</taxon>
        <taxon>Fungi</taxon>
        <taxon>Dikarya</taxon>
        <taxon>Ascomycota</taxon>
        <taxon>Pezizomycotina</taxon>
        <taxon>Eurotiomycetes</taxon>
        <taxon>Eurotiomycetidae</taxon>
        <taxon>Eurotiales</taxon>
        <taxon>Aspergillaceae</taxon>
        <taxon>Aspergillus</taxon>
        <taxon>Aspergillus subgen. Circumdati</taxon>
    </lineage>
</organism>
<gene>
    <name evidence="3" type="ORF">BO71DRAFT_402771</name>
</gene>
<dbReference type="AlphaFoldDB" id="A0A319CX95"/>
<evidence type="ECO:0000256" key="2">
    <source>
        <dbReference type="SAM" id="SignalP"/>
    </source>
</evidence>
<evidence type="ECO:0000313" key="3">
    <source>
        <dbReference type="EMBL" id="PYH89796.1"/>
    </source>
</evidence>
<dbReference type="EMBL" id="KZ826011">
    <property type="protein sequence ID" value="PYH89796.1"/>
    <property type="molecule type" value="Genomic_DNA"/>
</dbReference>
<keyword evidence="4" id="KW-1185">Reference proteome</keyword>
<protein>
    <submittedName>
        <fullName evidence="3">Uncharacterized protein</fullName>
    </submittedName>
</protein>
<evidence type="ECO:0000313" key="4">
    <source>
        <dbReference type="Proteomes" id="UP000247810"/>
    </source>
</evidence>
<dbReference type="VEuPathDB" id="FungiDB:BO71DRAFT_402771"/>
<keyword evidence="1" id="KW-0472">Membrane</keyword>
<keyword evidence="1" id="KW-0812">Transmembrane</keyword>
<evidence type="ECO:0000256" key="1">
    <source>
        <dbReference type="SAM" id="Phobius"/>
    </source>
</evidence>
<feature type="signal peptide" evidence="2">
    <location>
        <begin position="1"/>
        <end position="22"/>
    </location>
</feature>
<accession>A0A319CX95</accession>